<dbReference type="Gene3D" id="3.60.40.10">
    <property type="entry name" value="PPM-type phosphatase domain"/>
    <property type="match status" value="1"/>
</dbReference>
<dbReference type="GO" id="GO:0016791">
    <property type="term" value="F:phosphatase activity"/>
    <property type="evidence" value="ECO:0007669"/>
    <property type="project" value="TreeGrafter"/>
</dbReference>
<feature type="transmembrane region" description="Helical" evidence="2">
    <location>
        <begin position="46"/>
        <end position="66"/>
    </location>
</feature>
<gene>
    <name evidence="4" type="ORF">F8A88_06910</name>
</gene>
<evidence type="ECO:0000313" key="5">
    <source>
        <dbReference type="Proteomes" id="UP000438699"/>
    </source>
</evidence>
<dbReference type="Proteomes" id="UP000438699">
    <property type="component" value="Unassembled WGS sequence"/>
</dbReference>
<evidence type="ECO:0000259" key="3">
    <source>
        <dbReference type="SMART" id="SM00331"/>
    </source>
</evidence>
<dbReference type="InterPro" id="IPR036457">
    <property type="entry name" value="PPM-type-like_dom_sf"/>
</dbReference>
<organism evidence="4 5">
    <name type="scientific">Pseudodesulfovibrio senegalensis</name>
    <dbReference type="NCBI Taxonomy" id="1721087"/>
    <lineage>
        <taxon>Bacteria</taxon>
        <taxon>Pseudomonadati</taxon>
        <taxon>Thermodesulfobacteriota</taxon>
        <taxon>Desulfovibrionia</taxon>
        <taxon>Desulfovibrionales</taxon>
        <taxon>Desulfovibrionaceae</taxon>
    </lineage>
</organism>
<evidence type="ECO:0000256" key="2">
    <source>
        <dbReference type="SAM" id="Phobius"/>
    </source>
</evidence>
<dbReference type="OrthoDB" id="5496380at2"/>
<dbReference type="AlphaFoldDB" id="A0A6N6N3N8"/>
<evidence type="ECO:0000256" key="1">
    <source>
        <dbReference type="ARBA" id="ARBA00022801"/>
    </source>
</evidence>
<dbReference type="InterPro" id="IPR001932">
    <property type="entry name" value="PPM-type_phosphatase-like_dom"/>
</dbReference>
<reference evidence="4 5" key="1">
    <citation type="journal article" date="2017" name="Int. J. Syst. Evol. Microbiol.">
        <title>Desulfovibrio senegalensis sp. nov., a mesophilic sulfate reducer isolated from marine sediment.</title>
        <authorList>
            <person name="Thioye A."/>
            <person name="Gam Z.B.A."/>
            <person name="Mbengue M."/>
            <person name="Cayol J.L."/>
            <person name="Joseph-Bartoli M."/>
            <person name="Toure-Kane C."/>
            <person name="Labat M."/>
        </authorList>
    </citation>
    <scope>NUCLEOTIDE SEQUENCE [LARGE SCALE GENOMIC DNA]</scope>
    <source>
        <strain evidence="4 5">DSM 101509</strain>
    </source>
</reference>
<feature type="domain" description="PPM-type phosphatase" evidence="3">
    <location>
        <begin position="166"/>
        <end position="393"/>
    </location>
</feature>
<keyword evidence="1" id="KW-0378">Hydrolase</keyword>
<keyword evidence="2" id="KW-1133">Transmembrane helix</keyword>
<dbReference type="RefSeq" id="WP_151150408.1">
    <property type="nucleotide sequence ID" value="NZ_WAIE01000002.1"/>
</dbReference>
<dbReference type="SUPFAM" id="SSF81606">
    <property type="entry name" value="PP2C-like"/>
    <property type="match status" value="1"/>
</dbReference>
<dbReference type="SMART" id="SM00331">
    <property type="entry name" value="PP2C_SIG"/>
    <property type="match status" value="1"/>
</dbReference>
<feature type="transmembrane region" description="Helical" evidence="2">
    <location>
        <begin position="20"/>
        <end position="40"/>
    </location>
</feature>
<dbReference type="PANTHER" id="PTHR43156">
    <property type="entry name" value="STAGE II SPORULATION PROTEIN E-RELATED"/>
    <property type="match status" value="1"/>
</dbReference>
<proteinExistence type="predicted"/>
<sequence length="394" mass="44202">MSWAVSIFRHMLDWRVERKVTLLLLLSVVAVPLVLLVMLHSQGAQATMNFLVGLLTASIILFVPLSKWMSHVIALRNIREINDQCTQIKQGDYANVELPLNDFDGSGHDFVRLKRNMYWMGHAIATREKRLQSAMTRLAASQRQIGESLDYARLIQTSFLPDAAKLDDLLPGHFLIWSQRDAVGGDSYWFRKWGGGFFVGVMDCTGHGVPGAFMTLIVHSLLEKAVAEADGSPAAVLGSMNRLIKKALRQNRKDAVSDDGMDCALCYVNPDAGRLTFAGARNSLFRVDADGVEVIKGDRCGLGYVRSPEDYRFSDTSIHLTGKQRFYMATDGLSDQVGGEKRLPFGKRRFMRFVNDGFRTPMNVQREELLHLFEEYQGGETRRDDVTVLGFELG</sequence>
<dbReference type="Pfam" id="PF07228">
    <property type="entry name" value="SpoIIE"/>
    <property type="match status" value="1"/>
</dbReference>
<keyword evidence="5" id="KW-1185">Reference proteome</keyword>
<evidence type="ECO:0000313" key="4">
    <source>
        <dbReference type="EMBL" id="KAB1442187.1"/>
    </source>
</evidence>
<dbReference type="InterPro" id="IPR052016">
    <property type="entry name" value="Bact_Sigma-Reg"/>
</dbReference>
<dbReference type="PANTHER" id="PTHR43156:SF9">
    <property type="entry name" value="HAMP DOMAIN-CONTAINING PROTEIN"/>
    <property type="match status" value="1"/>
</dbReference>
<accession>A0A6N6N3N8</accession>
<keyword evidence="2" id="KW-0472">Membrane</keyword>
<comment type="caution">
    <text evidence="4">The sequence shown here is derived from an EMBL/GenBank/DDBJ whole genome shotgun (WGS) entry which is preliminary data.</text>
</comment>
<dbReference type="EMBL" id="WAIE01000002">
    <property type="protein sequence ID" value="KAB1442187.1"/>
    <property type="molecule type" value="Genomic_DNA"/>
</dbReference>
<protein>
    <submittedName>
        <fullName evidence="4">SpoIIE family protein phosphatase</fullName>
    </submittedName>
</protein>
<keyword evidence="2" id="KW-0812">Transmembrane</keyword>
<name>A0A6N6N3N8_9BACT</name>